<evidence type="ECO:0008006" key="4">
    <source>
        <dbReference type="Google" id="ProtNLM"/>
    </source>
</evidence>
<dbReference type="Proteomes" id="UP000015104">
    <property type="component" value="Unassembled WGS sequence"/>
</dbReference>
<keyword evidence="1" id="KW-1133">Transmembrane helix</keyword>
<keyword evidence="1" id="KW-0812">Transmembrane</keyword>
<evidence type="ECO:0000256" key="1">
    <source>
        <dbReference type="SAM" id="Phobius"/>
    </source>
</evidence>
<dbReference type="EMBL" id="CAEY01000481">
    <property type="status" value="NOT_ANNOTATED_CDS"/>
    <property type="molecule type" value="Genomic_DNA"/>
</dbReference>
<name>T1JTP0_TETUR</name>
<feature type="transmembrane region" description="Helical" evidence="1">
    <location>
        <begin position="299"/>
        <end position="320"/>
    </location>
</feature>
<sequence length="431" mass="50237">MQKLKSKVDTMVERIRFFIVNIEENLFRLVGRRNSSEIVTAKAINLYDKLFGLFVSRRGGLQQTLDQPIKIKFHAMNWFTRFLILFFIVRLCLGIFVRNDYVGLLMANPFSNKDDKKNAILLFILFLITYIYGIREFTLRLEETGRIKMIRMFSMLEKQGFNTKALNMNFNRCKQFQKWCHLIFVNNLMNIICLNSMSLFLIIYLRASQRTSSLFMIHIIHMVIEWITVCLLIINVMCSTSYIIVMVTFFIGQLNTLTDSIKNLALNSSLSNSISFKLNYRLIELLNHIGQWNDDWKYLFQYCILAASFLGNFTCFAGFLHGFQPDATTRTMTVVGIFVHILIYIGSYLGSLIHSEAIKIRRCYCKLMSTTKNHEMHFRLKSMEILDRLDSHLIGAHLGDFGIIKQSTCIILLLENASFIMLLSCNIRSFI</sequence>
<keyword evidence="3" id="KW-1185">Reference proteome</keyword>
<organism evidence="2 3">
    <name type="scientific">Tetranychus urticae</name>
    <name type="common">Two-spotted spider mite</name>
    <dbReference type="NCBI Taxonomy" id="32264"/>
    <lineage>
        <taxon>Eukaryota</taxon>
        <taxon>Metazoa</taxon>
        <taxon>Ecdysozoa</taxon>
        <taxon>Arthropoda</taxon>
        <taxon>Chelicerata</taxon>
        <taxon>Arachnida</taxon>
        <taxon>Acari</taxon>
        <taxon>Acariformes</taxon>
        <taxon>Trombidiformes</taxon>
        <taxon>Prostigmata</taxon>
        <taxon>Eleutherengona</taxon>
        <taxon>Raphignathae</taxon>
        <taxon>Tetranychoidea</taxon>
        <taxon>Tetranychidae</taxon>
        <taxon>Tetranychus</taxon>
    </lineage>
</organism>
<feature type="transmembrane region" description="Helical" evidence="1">
    <location>
        <begin position="78"/>
        <end position="97"/>
    </location>
</feature>
<evidence type="ECO:0000313" key="3">
    <source>
        <dbReference type="Proteomes" id="UP000015104"/>
    </source>
</evidence>
<feature type="transmembrane region" description="Helical" evidence="1">
    <location>
        <begin position="182"/>
        <end position="206"/>
    </location>
</feature>
<feature type="transmembrane region" description="Helical" evidence="1">
    <location>
        <begin position="332"/>
        <end position="353"/>
    </location>
</feature>
<keyword evidence="1" id="KW-0472">Membrane</keyword>
<dbReference type="AlphaFoldDB" id="T1JTP0"/>
<feature type="transmembrane region" description="Helical" evidence="1">
    <location>
        <begin position="117"/>
        <end position="134"/>
    </location>
</feature>
<reference evidence="2" key="2">
    <citation type="submission" date="2015-06" db="UniProtKB">
        <authorList>
            <consortium name="EnsemblMetazoa"/>
        </authorList>
    </citation>
    <scope>IDENTIFICATION</scope>
</reference>
<evidence type="ECO:0000313" key="2">
    <source>
        <dbReference type="EnsemblMetazoa" id="tetur01g14840.1"/>
    </source>
</evidence>
<reference evidence="3" key="1">
    <citation type="submission" date="2011-08" db="EMBL/GenBank/DDBJ databases">
        <authorList>
            <person name="Rombauts S."/>
        </authorList>
    </citation>
    <scope>NUCLEOTIDE SEQUENCE</scope>
    <source>
        <strain evidence="3">London</strain>
    </source>
</reference>
<dbReference type="HOGENOM" id="CLU_048807_2_0_1"/>
<dbReference type="EnsemblMetazoa" id="tetur01g14840.1">
    <property type="protein sequence ID" value="tetur01g14840.1"/>
    <property type="gene ID" value="tetur01g14840"/>
</dbReference>
<proteinExistence type="predicted"/>
<protein>
    <recommendedName>
        <fullName evidence="4">Gustatory receptor</fullName>
    </recommendedName>
</protein>
<accession>T1JTP0</accession>